<evidence type="ECO:0008006" key="3">
    <source>
        <dbReference type="Google" id="ProtNLM"/>
    </source>
</evidence>
<dbReference type="AlphaFoldDB" id="A0A0M8MJ41"/>
<dbReference type="RefSeq" id="WP_054408221.1">
    <property type="nucleotide sequence ID" value="NZ_FOYA01000001.1"/>
</dbReference>
<sequence>MKKLLLILLFPIMCAAQEVYHIKFADQESIYSVAVLAWEDNTAMVRVRYIDRDCSGELIEMKATIADTTTGFTISCSDPMYAGTTKKAKNYNPDNFILTFKDEDGWICVNRDSANTLTPCSFMEVTGLSNQDLFLQEFDWMFEKK</sequence>
<evidence type="ECO:0000313" key="2">
    <source>
        <dbReference type="Proteomes" id="UP000037755"/>
    </source>
</evidence>
<comment type="caution">
    <text evidence="1">The sequence shown here is derived from an EMBL/GenBank/DDBJ whole genome shotgun (WGS) entry which is preliminary data.</text>
</comment>
<accession>A0A0M8MJ41</accession>
<keyword evidence="2" id="KW-1185">Reference proteome</keyword>
<reference evidence="1 2" key="1">
    <citation type="submission" date="2015-08" db="EMBL/GenBank/DDBJ databases">
        <title>Whole genome sequence of Flavobacterium akiainvivens IK-1T, from decaying Wikstroemia oahuensis, an endemic Hawaiian shrub.</title>
        <authorList>
            <person name="Wan X."/>
            <person name="Hou S."/>
            <person name="Saito J."/>
            <person name="Donachie S."/>
        </authorList>
    </citation>
    <scope>NUCLEOTIDE SEQUENCE [LARGE SCALE GENOMIC DNA]</scope>
    <source>
        <strain evidence="1 2">IK-1</strain>
    </source>
</reference>
<dbReference type="STRING" id="1202724.AM493_11680"/>
<protein>
    <recommendedName>
        <fullName evidence="3">Lipocalin-like domain-containing protein</fullName>
    </recommendedName>
</protein>
<evidence type="ECO:0000313" key="1">
    <source>
        <dbReference type="EMBL" id="KOS06618.1"/>
    </source>
</evidence>
<dbReference type="OrthoDB" id="462801at2"/>
<dbReference type="Proteomes" id="UP000037755">
    <property type="component" value="Unassembled WGS sequence"/>
</dbReference>
<name>A0A0M8MJ41_9FLAO</name>
<gene>
    <name evidence="1" type="ORF">AM493_11680</name>
</gene>
<dbReference type="EMBL" id="LIYD01000005">
    <property type="protein sequence ID" value="KOS06618.1"/>
    <property type="molecule type" value="Genomic_DNA"/>
</dbReference>
<organism evidence="1 2">
    <name type="scientific">Flavobacterium akiainvivens</name>
    <dbReference type="NCBI Taxonomy" id="1202724"/>
    <lineage>
        <taxon>Bacteria</taxon>
        <taxon>Pseudomonadati</taxon>
        <taxon>Bacteroidota</taxon>
        <taxon>Flavobacteriia</taxon>
        <taxon>Flavobacteriales</taxon>
        <taxon>Flavobacteriaceae</taxon>
        <taxon>Flavobacterium</taxon>
    </lineage>
</organism>
<proteinExistence type="predicted"/>
<dbReference type="PATRIC" id="fig|1202724.3.peg.2420"/>